<comment type="subcellular location">
    <subcellularLocation>
        <location evidence="1">Membrane</location>
        <topology evidence="1">Single-pass membrane protein</topology>
    </subcellularLocation>
</comment>
<keyword evidence="4" id="KW-0472">Membrane</keyword>
<reference evidence="6 7" key="1">
    <citation type="journal article" date="2019" name="Int. J. Syst. Evol. Microbiol.">
        <title>The Global Catalogue of Microorganisms (GCM) 10K type strain sequencing project: providing services to taxonomists for standard genome sequencing and annotation.</title>
        <authorList>
            <consortium name="The Broad Institute Genomics Platform"/>
            <consortium name="The Broad Institute Genome Sequencing Center for Infectious Disease"/>
            <person name="Wu L."/>
            <person name="Ma J."/>
        </authorList>
    </citation>
    <scope>NUCLEOTIDE SEQUENCE [LARGE SCALE GENOMIC DNA]</scope>
    <source>
        <strain evidence="6 7">JCM 13022</strain>
    </source>
</reference>
<accession>A0ABN1VB53</accession>
<keyword evidence="3" id="KW-1133">Transmembrane helix</keyword>
<evidence type="ECO:0000256" key="2">
    <source>
        <dbReference type="ARBA" id="ARBA00022692"/>
    </source>
</evidence>
<dbReference type="Pfam" id="PF04228">
    <property type="entry name" value="Zn_peptidase"/>
    <property type="match status" value="1"/>
</dbReference>
<dbReference type="EMBL" id="BAAALM010000007">
    <property type="protein sequence ID" value="GAA1203356.1"/>
    <property type="molecule type" value="Genomic_DNA"/>
</dbReference>
<dbReference type="Proteomes" id="UP001500467">
    <property type="component" value="Unassembled WGS sequence"/>
</dbReference>
<organism evidence="6 7">
    <name type="scientific">Prauserella alba</name>
    <dbReference type="NCBI Taxonomy" id="176898"/>
    <lineage>
        <taxon>Bacteria</taxon>
        <taxon>Bacillati</taxon>
        <taxon>Actinomycetota</taxon>
        <taxon>Actinomycetes</taxon>
        <taxon>Pseudonocardiales</taxon>
        <taxon>Pseudonocardiaceae</taxon>
        <taxon>Prauserella</taxon>
    </lineage>
</organism>
<protein>
    <submittedName>
        <fullName evidence="6">Neutral zinc metallopeptidase</fullName>
    </submittedName>
</protein>
<sequence>MDPDDSTGPAGADHPERAPAPAGRRRPRWLPVAIAVAASLLMLATVVVVSDVVSGDGDTASGITPAADPSAPDSAATALRDSEAQLATVDCEPGELRPGRDAARAYYREVLDCLDRAWQPVYDRMGVRPQPASVDVADVRTTECGELPPADRALGLYCDADHTIHLPYSRLTTAVGGTDEPAFLATLAHEYGHHVQALTGVFTETGNAMSDADGAAESEVGRRFELQATCFAGLFLDAARDTGLAGPSGGPEVAVQDFANWSGGESHGGARLQQQWATTGFTGDSVAACDTWSARAADIGGAGEWSGGSSSPASP</sequence>
<evidence type="ECO:0000256" key="4">
    <source>
        <dbReference type="ARBA" id="ARBA00023136"/>
    </source>
</evidence>
<dbReference type="PANTHER" id="PTHR30168">
    <property type="entry name" value="PUTATIVE MEMBRANE PROTEIN YPFJ"/>
    <property type="match status" value="1"/>
</dbReference>
<keyword evidence="7" id="KW-1185">Reference proteome</keyword>
<keyword evidence="2" id="KW-0812">Transmembrane</keyword>
<proteinExistence type="predicted"/>
<evidence type="ECO:0000256" key="1">
    <source>
        <dbReference type="ARBA" id="ARBA00004167"/>
    </source>
</evidence>
<evidence type="ECO:0000256" key="5">
    <source>
        <dbReference type="SAM" id="MobiDB-lite"/>
    </source>
</evidence>
<name>A0ABN1VB53_9PSEU</name>
<evidence type="ECO:0000256" key="3">
    <source>
        <dbReference type="ARBA" id="ARBA00022989"/>
    </source>
</evidence>
<evidence type="ECO:0000313" key="6">
    <source>
        <dbReference type="EMBL" id="GAA1203356.1"/>
    </source>
</evidence>
<evidence type="ECO:0000313" key="7">
    <source>
        <dbReference type="Proteomes" id="UP001500467"/>
    </source>
</evidence>
<dbReference type="PANTHER" id="PTHR30168:SF0">
    <property type="entry name" value="INNER MEMBRANE PROTEIN"/>
    <property type="match status" value="1"/>
</dbReference>
<gene>
    <name evidence="6" type="ORF">GCM10009675_21120</name>
</gene>
<feature type="region of interest" description="Disordered" evidence="5">
    <location>
        <begin position="1"/>
        <end position="24"/>
    </location>
</feature>
<dbReference type="InterPro" id="IPR007343">
    <property type="entry name" value="Uncharacterised_pept_Zn_put"/>
</dbReference>
<dbReference type="RefSeq" id="WP_253853101.1">
    <property type="nucleotide sequence ID" value="NZ_BAAALM010000007.1"/>
</dbReference>
<comment type="caution">
    <text evidence="6">The sequence shown here is derived from an EMBL/GenBank/DDBJ whole genome shotgun (WGS) entry which is preliminary data.</text>
</comment>